<dbReference type="WBParaSite" id="Csp11.Scaffold629.g7693.t1">
    <property type="protein sequence ID" value="Csp11.Scaffold629.g7693.t1"/>
    <property type="gene ID" value="Csp11.Scaffold629.g7693"/>
</dbReference>
<dbReference type="AlphaFoldDB" id="A0A1I7UBM4"/>
<protein>
    <submittedName>
        <fullName evidence="3">CW domain-containing protein</fullName>
    </submittedName>
</protein>
<evidence type="ECO:0000259" key="1">
    <source>
        <dbReference type="SMART" id="SM00605"/>
    </source>
</evidence>
<feature type="domain" description="PAN-3" evidence="1">
    <location>
        <begin position="1"/>
        <end position="114"/>
    </location>
</feature>
<sequence>MVVTWGKPLVANSTVKLQISWDECLQKCWDDSNCVLIYDTSPTCTYYTLERVTTVQKLTNGTRIAFRLLSRAANCSGVTGEPILKPGTVQSDVERKHPDYFFNQYLPFNITLKNNVWTFTPRSYPFVCMPPSIPIRRPDKNIWCMIMGNSGACINRTHANTICKTMFLQPIAGPANLEEYTYLRDSAVSYLDNPSAGSVPDGYERFGFWMDGIRKTECRYPQKAGVSCSGTNEFNYVDTNAKNPFLEWNPTQPDGLSRRTNADCVTFVAQAGNSGIDDLACEVASELSIKLCMIGYYCGSNQGPETWI</sequence>
<name>A0A1I7UBM4_9PELO</name>
<evidence type="ECO:0000313" key="3">
    <source>
        <dbReference type="WBParaSite" id="Csp11.Scaffold629.g7693.t1"/>
    </source>
</evidence>
<dbReference type="SMART" id="SM00605">
    <property type="entry name" value="CW"/>
    <property type="match status" value="1"/>
</dbReference>
<organism evidence="2 3">
    <name type="scientific">Caenorhabditis tropicalis</name>
    <dbReference type="NCBI Taxonomy" id="1561998"/>
    <lineage>
        <taxon>Eukaryota</taxon>
        <taxon>Metazoa</taxon>
        <taxon>Ecdysozoa</taxon>
        <taxon>Nematoda</taxon>
        <taxon>Chromadorea</taxon>
        <taxon>Rhabditida</taxon>
        <taxon>Rhabditina</taxon>
        <taxon>Rhabditomorpha</taxon>
        <taxon>Rhabditoidea</taxon>
        <taxon>Rhabditidae</taxon>
        <taxon>Peloderinae</taxon>
        <taxon>Caenorhabditis</taxon>
    </lineage>
</organism>
<dbReference type="eggNOG" id="KOG4297">
    <property type="taxonomic scope" value="Eukaryota"/>
</dbReference>
<keyword evidence="2" id="KW-1185">Reference proteome</keyword>
<reference evidence="3" key="1">
    <citation type="submission" date="2016-11" db="UniProtKB">
        <authorList>
            <consortium name="WormBaseParasite"/>
        </authorList>
    </citation>
    <scope>IDENTIFICATION</scope>
</reference>
<dbReference type="PANTHER" id="PTHR47629">
    <property type="entry name" value="C-TYPE LECTIN-RELATED"/>
    <property type="match status" value="1"/>
</dbReference>
<proteinExistence type="predicted"/>
<dbReference type="Proteomes" id="UP000095282">
    <property type="component" value="Unplaced"/>
</dbReference>
<dbReference type="InterPro" id="IPR006583">
    <property type="entry name" value="PAN-3_domain"/>
</dbReference>
<accession>A0A1I7UBM4</accession>
<dbReference type="PANTHER" id="PTHR47629:SF6">
    <property type="entry name" value="CW DOMAIN-CONTAINING PROTEIN-RELATED"/>
    <property type="match status" value="1"/>
</dbReference>
<evidence type="ECO:0000313" key="2">
    <source>
        <dbReference type="Proteomes" id="UP000095282"/>
    </source>
</evidence>
<dbReference type="STRING" id="1561998.A0A1I7UBM4"/>
<dbReference type="Pfam" id="PF08277">
    <property type="entry name" value="PAN_3"/>
    <property type="match status" value="1"/>
</dbReference>